<evidence type="ECO:0000259" key="20">
    <source>
        <dbReference type="Pfam" id="PF08245"/>
    </source>
</evidence>
<keyword evidence="13 17" id="KW-0961">Cell wall biogenesis/degradation</keyword>
<evidence type="ECO:0000256" key="4">
    <source>
        <dbReference type="ARBA" id="ARBA00010416"/>
    </source>
</evidence>
<dbReference type="InterPro" id="IPR004101">
    <property type="entry name" value="Mur_ligase_C"/>
</dbReference>
<comment type="caution">
    <text evidence="21">The sequence shown here is derived from an EMBL/GenBank/DDBJ whole genome shotgun (WGS) entry which is preliminary data.</text>
</comment>
<evidence type="ECO:0000256" key="3">
    <source>
        <dbReference type="ARBA" id="ARBA00004752"/>
    </source>
</evidence>
<evidence type="ECO:0000256" key="18">
    <source>
        <dbReference type="RuleBase" id="RU003664"/>
    </source>
</evidence>
<dbReference type="InterPro" id="IPR036565">
    <property type="entry name" value="Mur-like_cat_sf"/>
</dbReference>
<keyword evidence="10 17" id="KW-0067">ATP-binding</keyword>
<dbReference type="SUPFAM" id="SSF53623">
    <property type="entry name" value="MurD-like peptide ligases, catalytic domain"/>
    <property type="match status" value="1"/>
</dbReference>
<keyword evidence="11 17" id="KW-0133">Cell shape</keyword>
<organism evidence="21 22">
    <name type="scientific">Filifactor villosus</name>
    <dbReference type="NCBI Taxonomy" id="29374"/>
    <lineage>
        <taxon>Bacteria</taxon>
        <taxon>Bacillati</taxon>
        <taxon>Bacillota</taxon>
        <taxon>Clostridia</taxon>
        <taxon>Peptostreptococcales</taxon>
        <taxon>Filifactoraceae</taxon>
        <taxon>Filifactor</taxon>
    </lineage>
</organism>
<protein>
    <recommendedName>
        <fullName evidence="6 17">UDP-N-acetylmuramoylalanine--D-glutamate ligase</fullName>
        <ecNumber evidence="5 17">6.3.2.9</ecNumber>
    </recommendedName>
    <alternativeName>
        <fullName evidence="15 17">D-glutamic acid-adding enzyme</fullName>
    </alternativeName>
    <alternativeName>
        <fullName evidence="14 17">UDP-N-acetylmuramoyl-L-alanyl-D-glutamate synthetase</fullName>
    </alternativeName>
</protein>
<evidence type="ECO:0000256" key="5">
    <source>
        <dbReference type="ARBA" id="ARBA00012212"/>
    </source>
</evidence>
<accession>A0ABV9QNQ3</accession>
<dbReference type="InterPro" id="IPR013221">
    <property type="entry name" value="Mur_ligase_cen"/>
</dbReference>
<feature type="domain" description="Mur ligase central" evidence="20">
    <location>
        <begin position="108"/>
        <end position="286"/>
    </location>
</feature>
<evidence type="ECO:0000256" key="15">
    <source>
        <dbReference type="ARBA" id="ARBA00032324"/>
    </source>
</evidence>
<evidence type="ECO:0000256" key="2">
    <source>
        <dbReference type="ARBA" id="ARBA00004496"/>
    </source>
</evidence>
<keyword evidence="22" id="KW-1185">Reference proteome</keyword>
<dbReference type="Gene3D" id="3.40.50.720">
    <property type="entry name" value="NAD(P)-binding Rossmann-like Domain"/>
    <property type="match status" value="1"/>
</dbReference>
<dbReference type="Gene3D" id="3.40.1190.10">
    <property type="entry name" value="Mur-like, catalytic domain"/>
    <property type="match status" value="1"/>
</dbReference>
<feature type="domain" description="Mur ligase C-terminal" evidence="19">
    <location>
        <begin position="308"/>
        <end position="422"/>
    </location>
</feature>
<proteinExistence type="inferred from homology"/>
<evidence type="ECO:0000256" key="11">
    <source>
        <dbReference type="ARBA" id="ARBA00022960"/>
    </source>
</evidence>
<comment type="catalytic activity">
    <reaction evidence="16 17 18">
        <text>UDP-N-acetyl-alpha-D-muramoyl-L-alanine + D-glutamate + ATP = UDP-N-acetyl-alpha-D-muramoyl-L-alanyl-D-glutamate + ADP + phosphate + H(+)</text>
        <dbReference type="Rhea" id="RHEA:16429"/>
        <dbReference type="ChEBI" id="CHEBI:15378"/>
        <dbReference type="ChEBI" id="CHEBI:29986"/>
        <dbReference type="ChEBI" id="CHEBI:30616"/>
        <dbReference type="ChEBI" id="CHEBI:43474"/>
        <dbReference type="ChEBI" id="CHEBI:83898"/>
        <dbReference type="ChEBI" id="CHEBI:83900"/>
        <dbReference type="ChEBI" id="CHEBI:456216"/>
        <dbReference type="EC" id="6.3.2.9"/>
    </reaction>
</comment>
<dbReference type="InterPro" id="IPR005762">
    <property type="entry name" value="MurD"/>
</dbReference>
<evidence type="ECO:0000256" key="8">
    <source>
        <dbReference type="ARBA" id="ARBA00022598"/>
    </source>
</evidence>
<evidence type="ECO:0000256" key="14">
    <source>
        <dbReference type="ARBA" id="ARBA00030398"/>
    </source>
</evidence>
<keyword evidence="7 17" id="KW-0963">Cytoplasm</keyword>
<dbReference type="HAMAP" id="MF_00639">
    <property type="entry name" value="MurD"/>
    <property type="match status" value="1"/>
</dbReference>
<evidence type="ECO:0000259" key="19">
    <source>
        <dbReference type="Pfam" id="PF02875"/>
    </source>
</evidence>
<evidence type="ECO:0000256" key="1">
    <source>
        <dbReference type="ARBA" id="ARBA00002734"/>
    </source>
</evidence>
<evidence type="ECO:0000256" key="13">
    <source>
        <dbReference type="ARBA" id="ARBA00023316"/>
    </source>
</evidence>
<keyword evidence="8 17" id="KW-0436">Ligase</keyword>
<dbReference type="SUPFAM" id="SSF51984">
    <property type="entry name" value="MurCD N-terminal domain"/>
    <property type="match status" value="1"/>
</dbReference>
<name>A0ABV9QNQ3_9FIRM</name>
<evidence type="ECO:0000256" key="10">
    <source>
        <dbReference type="ARBA" id="ARBA00022840"/>
    </source>
</evidence>
<dbReference type="GO" id="GO:0008764">
    <property type="term" value="F:UDP-N-acetylmuramoylalanine-D-glutamate ligase activity"/>
    <property type="evidence" value="ECO:0007669"/>
    <property type="project" value="UniProtKB-EC"/>
</dbReference>
<comment type="function">
    <text evidence="1 17 18">Cell wall formation. Catalyzes the addition of glutamate to the nucleotide precursor UDP-N-acetylmuramoyl-L-alanine (UMA).</text>
</comment>
<feature type="binding site" evidence="17">
    <location>
        <begin position="110"/>
        <end position="116"/>
    </location>
    <ligand>
        <name>ATP</name>
        <dbReference type="ChEBI" id="CHEBI:30616"/>
    </ligand>
</feature>
<dbReference type="SUPFAM" id="SSF53244">
    <property type="entry name" value="MurD-like peptide ligases, peptide-binding domain"/>
    <property type="match status" value="1"/>
</dbReference>
<evidence type="ECO:0000256" key="9">
    <source>
        <dbReference type="ARBA" id="ARBA00022741"/>
    </source>
</evidence>
<keyword evidence="9 17" id="KW-0547">Nucleotide-binding</keyword>
<evidence type="ECO:0000256" key="7">
    <source>
        <dbReference type="ARBA" id="ARBA00022490"/>
    </source>
</evidence>
<dbReference type="EMBL" id="JBHSHL010000045">
    <property type="protein sequence ID" value="MFC4805336.1"/>
    <property type="molecule type" value="Genomic_DNA"/>
</dbReference>
<evidence type="ECO:0000313" key="21">
    <source>
        <dbReference type="EMBL" id="MFC4805336.1"/>
    </source>
</evidence>
<dbReference type="Pfam" id="PF08245">
    <property type="entry name" value="Mur_ligase_M"/>
    <property type="match status" value="1"/>
</dbReference>
<dbReference type="PANTHER" id="PTHR43692:SF1">
    <property type="entry name" value="UDP-N-ACETYLMURAMOYLALANINE--D-GLUTAMATE LIGASE"/>
    <property type="match status" value="1"/>
</dbReference>
<dbReference type="PANTHER" id="PTHR43692">
    <property type="entry name" value="UDP-N-ACETYLMURAMOYLALANINE--D-GLUTAMATE LIGASE"/>
    <property type="match status" value="1"/>
</dbReference>
<dbReference type="RefSeq" id="WP_379788890.1">
    <property type="nucleotide sequence ID" value="NZ_JBHSHL010000045.1"/>
</dbReference>
<dbReference type="NCBIfam" id="TIGR01087">
    <property type="entry name" value="murD"/>
    <property type="match status" value="1"/>
</dbReference>
<evidence type="ECO:0000256" key="16">
    <source>
        <dbReference type="ARBA" id="ARBA00047632"/>
    </source>
</evidence>
<sequence length="448" mass="49617">MKLKDKHCIVVGLGKSGLATCRFLKERGARVQAFDISKTIEENTLKDLGVEVHLGQNPTGEEEADLVVMSPGIPLDLPFVQAFLKHKVEVTGEVELAYRFAKGSFLGITGTNGKTTTTTLLGDLLSFVSYDTRVVGNIGAPVIEEVQTSGDDTFFVTELSSFQLETVKEFKCRVAGILNVTPDHLNRHGSLENYGNIKANIFMNQEEDDVAVLNFEDGFVRSLGEKCRAKVLWFSVRQRVSPGLYLKDGQIISTLKGEDEVLFARSEVALAGDHNMENVLMAMCMAYSVGVSFDAMRMVLNVFQGVEHRLEFVRELGGIRYINDSKGTNPDASTKAVEAFEGNLILIAGGMDKKVSFDTFVEAFQGKVKTLILLGETKKMIQECAERHGFRDVILVEDMKEAVERAHSIAVEGDLVLLSPACASWDMYPSYEVRGEDFKSRVRELKEK</sequence>
<comment type="subcellular location">
    <subcellularLocation>
        <location evidence="2 17 18">Cytoplasm</location>
    </subcellularLocation>
</comment>
<keyword evidence="17 18" id="KW-0132">Cell division</keyword>
<comment type="pathway">
    <text evidence="3 17 18">Cell wall biogenesis; peptidoglycan biosynthesis.</text>
</comment>
<dbReference type="Pfam" id="PF02875">
    <property type="entry name" value="Mur_ligase_C"/>
    <property type="match status" value="1"/>
</dbReference>
<evidence type="ECO:0000256" key="6">
    <source>
        <dbReference type="ARBA" id="ARBA00015655"/>
    </source>
</evidence>
<dbReference type="EC" id="6.3.2.9" evidence="5 17"/>
<comment type="similarity">
    <text evidence="4 17">Belongs to the MurCDEF family.</text>
</comment>
<dbReference type="Gene3D" id="3.90.190.20">
    <property type="entry name" value="Mur ligase, C-terminal domain"/>
    <property type="match status" value="1"/>
</dbReference>
<keyword evidence="12 17" id="KW-0573">Peptidoglycan synthesis</keyword>
<keyword evidence="17 18" id="KW-0131">Cell cycle</keyword>
<gene>
    <name evidence="17 21" type="primary">murD</name>
    <name evidence="21" type="ORF">ACFO4R_09605</name>
</gene>
<evidence type="ECO:0000313" key="22">
    <source>
        <dbReference type="Proteomes" id="UP001595916"/>
    </source>
</evidence>
<dbReference type="InterPro" id="IPR036615">
    <property type="entry name" value="Mur_ligase_C_dom_sf"/>
</dbReference>
<dbReference type="Pfam" id="PF21799">
    <property type="entry name" value="MurD-like_N"/>
    <property type="match status" value="1"/>
</dbReference>
<evidence type="ECO:0000256" key="12">
    <source>
        <dbReference type="ARBA" id="ARBA00022984"/>
    </source>
</evidence>
<dbReference type="Proteomes" id="UP001595916">
    <property type="component" value="Unassembled WGS sequence"/>
</dbReference>
<evidence type="ECO:0000256" key="17">
    <source>
        <dbReference type="HAMAP-Rule" id="MF_00639"/>
    </source>
</evidence>
<reference evidence="22" key="1">
    <citation type="journal article" date="2019" name="Int. J. Syst. Evol. Microbiol.">
        <title>The Global Catalogue of Microorganisms (GCM) 10K type strain sequencing project: providing services to taxonomists for standard genome sequencing and annotation.</title>
        <authorList>
            <consortium name="The Broad Institute Genomics Platform"/>
            <consortium name="The Broad Institute Genome Sequencing Center for Infectious Disease"/>
            <person name="Wu L."/>
            <person name="Ma J."/>
        </authorList>
    </citation>
    <scope>NUCLEOTIDE SEQUENCE [LARGE SCALE GENOMIC DNA]</scope>
    <source>
        <strain evidence="22">CCUG 46385</strain>
    </source>
</reference>